<dbReference type="PANTHER" id="PTHR16195">
    <property type="entry name" value="ZINC FINGER CCHC DOMAIN CONTAINING PROTEIN"/>
    <property type="match status" value="1"/>
</dbReference>
<dbReference type="eggNOG" id="ENOG502S12D">
    <property type="taxonomic scope" value="Eukaryota"/>
</dbReference>
<dbReference type="HOGENOM" id="CLU_081467_1_0_1"/>
<dbReference type="KEGG" id="nve:5508557"/>
<dbReference type="AlphaFoldDB" id="A7SGU8"/>
<dbReference type="PANTHER" id="PTHR16195:SF16">
    <property type="entry name" value="ZINC FINGER CCHC DOMAIN-CONTAINING PROTEIN 14"/>
    <property type="match status" value="1"/>
</dbReference>
<dbReference type="OMA" id="YLPMSAC"/>
<evidence type="ECO:0000313" key="4">
    <source>
        <dbReference type="EMBL" id="EDO37072.1"/>
    </source>
</evidence>
<dbReference type="EMBL" id="DS469655">
    <property type="protein sequence ID" value="EDO37072.1"/>
    <property type="molecule type" value="Genomic_DNA"/>
</dbReference>
<proteinExistence type="predicted"/>
<gene>
    <name evidence="4" type="ORF">NEMVEDRAFT_v1g117899</name>
    <name evidence="3" type="ORF">NEMVEDRAFT_v1g145799</name>
</gene>
<evidence type="ECO:0000259" key="2">
    <source>
        <dbReference type="Pfam" id="PF26034"/>
    </source>
</evidence>
<name>A7SGU8_NEMVE</name>
<sequence>MISKEIVISWFKSLPGDGRIELICLLLDYCLSSEIRFIGTYLESAAQIDYFAFKTYESTANNPTDLSYLYLLDDAQVRRNLCLCLALLHSNNRQAAAVLYGNLNDFQPSSSLDPDVQAELALLFTMAANHPAFSFHQKHVLRSKLKVLRQTVTTSDLSEVNNN</sequence>
<protein>
    <submittedName>
        <fullName evidence="4">Uncharacterized protein</fullName>
    </submittedName>
</protein>
<dbReference type="STRING" id="45351.A7SGU8"/>
<dbReference type="InterPro" id="IPR058599">
    <property type="entry name" value="PHAT_Smg/ZCCHC2-like"/>
</dbReference>
<feature type="domain" description="RNA-binding protein vts1-like alpha-helical" evidence="1">
    <location>
        <begin position="5"/>
        <end position="46"/>
    </location>
</feature>
<evidence type="ECO:0000313" key="5">
    <source>
        <dbReference type="Proteomes" id="UP000001593"/>
    </source>
</evidence>
<dbReference type="KEGG" id="nve:5499571"/>
<dbReference type="InterPro" id="IPR042344">
    <property type="entry name" value="ZCCHC14"/>
</dbReference>
<dbReference type="InterPro" id="IPR057327">
    <property type="entry name" value="Vts1_dom"/>
</dbReference>
<dbReference type="InParanoid" id="A7SGU8"/>
<feature type="domain" description="SMAUG/ZCCHC2-like PHAT" evidence="2">
    <location>
        <begin position="54"/>
        <end position="151"/>
    </location>
</feature>
<keyword evidence="5" id="KW-1185">Reference proteome</keyword>
<dbReference type="Pfam" id="PF26034">
    <property type="entry name" value="PHAT_SMAUG"/>
    <property type="match status" value="1"/>
</dbReference>
<reference evidence="4 5" key="1">
    <citation type="journal article" date="2007" name="Science">
        <title>Sea anemone genome reveals ancestral eumetazoan gene repertoire and genomic organization.</title>
        <authorList>
            <person name="Putnam N.H."/>
            <person name="Srivastava M."/>
            <person name="Hellsten U."/>
            <person name="Dirks B."/>
            <person name="Chapman J."/>
            <person name="Salamov A."/>
            <person name="Terry A."/>
            <person name="Shapiro H."/>
            <person name="Lindquist E."/>
            <person name="Kapitonov V.V."/>
            <person name="Jurka J."/>
            <person name="Genikhovich G."/>
            <person name="Grigoriev I.V."/>
            <person name="Lucas S.M."/>
            <person name="Steele R.E."/>
            <person name="Finnerty J.R."/>
            <person name="Technau U."/>
            <person name="Martindale M.Q."/>
            <person name="Rokhsar D.S."/>
        </authorList>
    </citation>
    <scope>NUCLEOTIDE SEQUENCE [LARGE SCALE GENOMIC DNA]</scope>
    <source>
        <strain evidence="4">CH2 x CH6</strain>
        <strain evidence="5">CH2 X CH6</strain>
    </source>
</reference>
<evidence type="ECO:0000313" key="3">
    <source>
        <dbReference type="EMBL" id="EDO29066.1"/>
    </source>
</evidence>
<accession>A7SGU8</accession>
<organism evidence="4 5">
    <name type="scientific">Nematostella vectensis</name>
    <name type="common">Starlet sea anemone</name>
    <dbReference type="NCBI Taxonomy" id="45351"/>
    <lineage>
        <taxon>Eukaryota</taxon>
        <taxon>Metazoa</taxon>
        <taxon>Cnidaria</taxon>
        <taxon>Anthozoa</taxon>
        <taxon>Hexacorallia</taxon>
        <taxon>Actiniaria</taxon>
        <taxon>Edwardsiidae</taxon>
        <taxon>Nematostella</taxon>
    </lineage>
</organism>
<evidence type="ECO:0000259" key="1">
    <source>
        <dbReference type="Pfam" id="PF25479"/>
    </source>
</evidence>
<dbReference type="Pfam" id="PF25479">
    <property type="entry name" value="Vts1"/>
    <property type="match status" value="1"/>
</dbReference>
<dbReference type="Proteomes" id="UP000001593">
    <property type="component" value="Unassembled WGS sequence"/>
</dbReference>
<dbReference type="EMBL" id="DS470926">
    <property type="protein sequence ID" value="EDO29066.1"/>
    <property type="molecule type" value="Genomic_DNA"/>
</dbReference>